<accession>A0A9Q0RZX6</accession>
<dbReference type="EMBL" id="WJQU01000003">
    <property type="protein sequence ID" value="KAJ6638686.1"/>
    <property type="molecule type" value="Genomic_DNA"/>
</dbReference>
<evidence type="ECO:0000313" key="3">
    <source>
        <dbReference type="Proteomes" id="UP001151699"/>
    </source>
</evidence>
<sequence>MNTQPSVLTGVQAVAHIEEELSSSSMSSTSRASLDAPSSSPSFSGDHILPFQGDSSGSM</sequence>
<organism evidence="2 3">
    <name type="scientific">Pseudolycoriella hygida</name>
    <dbReference type="NCBI Taxonomy" id="35572"/>
    <lineage>
        <taxon>Eukaryota</taxon>
        <taxon>Metazoa</taxon>
        <taxon>Ecdysozoa</taxon>
        <taxon>Arthropoda</taxon>
        <taxon>Hexapoda</taxon>
        <taxon>Insecta</taxon>
        <taxon>Pterygota</taxon>
        <taxon>Neoptera</taxon>
        <taxon>Endopterygota</taxon>
        <taxon>Diptera</taxon>
        <taxon>Nematocera</taxon>
        <taxon>Sciaroidea</taxon>
        <taxon>Sciaridae</taxon>
        <taxon>Pseudolycoriella</taxon>
    </lineage>
</organism>
<gene>
    <name evidence="2" type="ORF">Bhyg_11423</name>
</gene>
<reference evidence="2" key="1">
    <citation type="submission" date="2022-07" db="EMBL/GenBank/DDBJ databases">
        <authorList>
            <person name="Trinca V."/>
            <person name="Uliana J.V.C."/>
            <person name="Torres T.T."/>
            <person name="Ward R.J."/>
            <person name="Monesi N."/>
        </authorList>
    </citation>
    <scope>NUCLEOTIDE SEQUENCE</scope>
    <source>
        <strain evidence="2">HSMRA1968</strain>
        <tissue evidence="2">Whole embryos</tissue>
    </source>
</reference>
<dbReference type="Proteomes" id="UP001151699">
    <property type="component" value="Chromosome X"/>
</dbReference>
<keyword evidence="3" id="KW-1185">Reference proteome</keyword>
<comment type="caution">
    <text evidence="2">The sequence shown here is derived from an EMBL/GenBank/DDBJ whole genome shotgun (WGS) entry which is preliminary data.</text>
</comment>
<feature type="compositionally biased region" description="Low complexity" evidence="1">
    <location>
        <begin position="22"/>
        <end position="44"/>
    </location>
</feature>
<name>A0A9Q0RZX6_9DIPT</name>
<feature type="region of interest" description="Disordered" evidence="1">
    <location>
        <begin position="19"/>
        <end position="59"/>
    </location>
</feature>
<evidence type="ECO:0000256" key="1">
    <source>
        <dbReference type="SAM" id="MobiDB-lite"/>
    </source>
</evidence>
<proteinExistence type="predicted"/>
<evidence type="ECO:0000313" key="2">
    <source>
        <dbReference type="EMBL" id="KAJ6638686.1"/>
    </source>
</evidence>
<dbReference type="AlphaFoldDB" id="A0A9Q0RZX6"/>
<protein>
    <submittedName>
        <fullName evidence="2">Uncharacterized protein</fullName>
    </submittedName>
</protein>